<evidence type="ECO:0000256" key="3">
    <source>
        <dbReference type="ARBA" id="ARBA00023080"/>
    </source>
</evidence>
<dbReference type="SUPFAM" id="SSF52972">
    <property type="entry name" value="ITPase-like"/>
    <property type="match status" value="1"/>
</dbReference>
<comment type="function">
    <text evidence="4">Nucleoside triphosphate pyrophosphatase. May have a dual role in cell division arrest and in preventing the incorporation of modified nucleotides into cellular nucleic acids.</text>
</comment>
<dbReference type="PIRSF" id="PIRSF006305">
    <property type="entry name" value="Maf"/>
    <property type="match status" value="1"/>
</dbReference>
<evidence type="ECO:0000313" key="5">
    <source>
        <dbReference type="EMBL" id="GGH97487.1"/>
    </source>
</evidence>
<dbReference type="EMBL" id="BMGZ01000002">
    <property type="protein sequence ID" value="GGH97487.1"/>
    <property type="molecule type" value="Genomic_DNA"/>
</dbReference>
<dbReference type="GO" id="GO:0047429">
    <property type="term" value="F:nucleoside triphosphate diphosphatase activity"/>
    <property type="evidence" value="ECO:0007669"/>
    <property type="project" value="UniProtKB-EC"/>
</dbReference>
<keyword evidence="2 4" id="KW-0378">Hydrolase</keyword>
<reference evidence="5" key="3">
    <citation type="submission" date="2020-09" db="EMBL/GenBank/DDBJ databases">
        <authorList>
            <person name="Sun Q."/>
            <person name="Zhou Y."/>
        </authorList>
    </citation>
    <scope>NUCLEOTIDE SEQUENCE</scope>
    <source>
        <strain evidence="5">CGMCC 1.14984</strain>
    </source>
</reference>
<evidence type="ECO:0000256" key="2">
    <source>
        <dbReference type="ARBA" id="ARBA00022801"/>
    </source>
</evidence>
<evidence type="ECO:0000256" key="1">
    <source>
        <dbReference type="ARBA" id="ARBA00001968"/>
    </source>
</evidence>
<comment type="caution">
    <text evidence="5">The sequence shown here is derived from an EMBL/GenBank/DDBJ whole genome shotgun (WGS) entry which is preliminary data.</text>
</comment>
<dbReference type="Pfam" id="PF02545">
    <property type="entry name" value="Maf"/>
    <property type="match status" value="1"/>
</dbReference>
<feature type="active site" description="Proton acceptor" evidence="4">
    <location>
        <position position="75"/>
    </location>
</feature>
<evidence type="ECO:0000313" key="6">
    <source>
        <dbReference type="EMBL" id="NHK28110.1"/>
    </source>
</evidence>
<dbReference type="InterPro" id="IPR029001">
    <property type="entry name" value="ITPase-like_fam"/>
</dbReference>
<dbReference type="RefSeq" id="WP_155139840.1">
    <property type="nucleotide sequence ID" value="NZ_BMGZ01000002.1"/>
</dbReference>
<proteinExistence type="inferred from homology"/>
<dbReference type="AlphaFoldDB" id="A0A8J3EUK0"/>
<comment type="catalytic activity">
    <reaction evidence="4">
        <text>a ribonucleoside 5'-triphosphate + H2O = a ribonucleoside 5'-phosphate + diphosphate + H(+)</text>
        <dbReference type="Rhea" id="RHEA:23996"/>
        <dbReference type="ChEBI" id="CHEBI:15377"/>
        <dbReference type="ChEBI" id="CHEBI:15378"/>
        <dbReference type="ChEBI" id="CHEBI:33019"/>
        <dbReference type="ChEBI" id="CHEBI:58043"/>
        <dbReference type="ChEBI" id="CHEBI:61557"/>
        <dbReference type="EC" id="3.6.1.9"/>
    </reaction>
</comment>
<comment type="subcellular location">
    <subcellularLocation>
        <location evidence="4">Cytoplasm</location>
    </subcellularLocation>
</comment>
<reference evidence="6 8" key="2">
    <citation type="submission" date="2020-02" db="EMBL/GenBank/DDBJ databases">
        <title>Genome sequence of Parvularcula flava strain NH6-79.</title>
        <authorList>
            <person name="Abdul Karim M.H."/>
            <person name="Lam M.Q."/>
            <person name="Chen S.J."/>
            <person name="Yahya A."/>
            <person name="Shahir S."/>
            <person name="Shamsir M.S."/>
            <person name="Chong C.S."/>
        </authorList>
    </citation>
    <scope>NUCLEOTIDE SEQUENCE [LARGE SCALE GENOMIC DNA]</scope>
    <source>
        <strain evidence="6 8">NH6-79</strain>
    </source>
</reference>
<evidence type="ECO:0000256" key="4">
    <source>
        <dbReference type="HAMAP-Rule" id="MF_00528"/>
    </source>
</evidence>
<dbReference type="GO" id="GO:0009117">
    <property type="term" value="P:nucleotide metabolic process"/>
    <property type="evidence" value="ECO:0007669"/>
    <property type="project" value="UniProtKB-KW"/>
</dbReference>
<dbReference type="EMBL" id="VCJR02000002">
    <property type="protein sequence ID" value="NHK28110.1"/>
    <property type="molecule type" value="Genomic_DNA"/>
</dbReference>
<reference evidence="5" key="1">
    <citation type="journal article" date="2014" name="Int. J. Syst. Evol. Microbiol.">
        <title>Complete genome sequence of Corynebacterium casei LMG S-19264T (=DSM 44701T), isolated from a smear-ripened cheese.</title>
        <authorList>
            <consortium name="US DOE Joint Genome Institute (JGI-PGF)"/>
            <person name="Walter F."/>
            <person name="Albersmeier A."/>
            <person name="Kalinowski J."/>
            <person name="Ruckert C."/>
        </authorList>
    </citation>
    <scope>NUCLEOTIDE SEQUENCE</scope>
    <source>
        <strain evidence="5">CGMCC 1.14984</strain>
    </source>
</reference>
<dbReference type="InterPro" id="IPR003697">
    <property type="entry name" value="Maf-like"/>
</dbReference>
<evidence type="ECO:0000313" key="7">
    <source>
        <dbReference type="Proteomes" id="UP000621856"/>
    </source>
</evidence>
<dbReference type="Proteomes" id="UP000621856">
    <property type="component" value="Unassembled WGS sequence"/>
</dbReference>
<gene>
    <name evidence="6" type="ORF">FF098_009365</name>
    <name evidence="5" type="ORF">GCM10011355_18840</name>
</gene>
<evidence type="ECO:0000313" key="8">
    <source>
        <dbReference type="Proteomes" id="UP000818603"/>
    </source>
</evidence>
<comment type="similarity">
    <text evidence="4">Belongs to the Maf family.</text>
</comment>
<dbReference type="GO" id="GO:0005737">
    <property type="term" value="C:cytoplasm"/>
    <property type="evidence" value="ECO:0007669"/>
    <property type="project" value="UniProtKB-SubCell"/>
</dbReference>
<accession>A0A8J3EUK0</accession>
<dbReference type="PANTHER" id="PTHR43213:SF5">
    <property type="entry name" value="BIFUNCTIONAL DTTP_UTP PYROPHOSPHATASE_METHYLTRANSFERASE PROTEIN-RELATED"/>
    <property type="match status" value="1"/>
</dbReference>
<dbReference type="PANTHER" id="PTHR43213">
    <property type="entry name" value="BIFUNCTIONAL DTTP/UTP PYROPHOSPHATASE/METHYLTRANSFERASE PROTEIN-RELATED"/>
    <property type="match status" value="1"/>
</dbReference>
<sequence>MSRIILASGSQIRAQMLRNAGVPFEIVPSDVDEASIKEKCWAAGNDLRDIAMRLAEAKALSVSKQNEDAYVIGADQVLGLDGKLHDKPVDMDEARVRLKEFSGRTHTLYSAACIARGSDVMWQVIDYPTLTMCTLSDETIDRYLAEAGEGILSSVGAYQLEGVGARLFHQVHGNYFSILGLPLLPLLAFLREQKQLGY</sequence>
<dbReference type="EC" id="3.6.1.9" evidence="4"/>
<dbReference type="HAMAP" id="MF_00528">
    <property type="entry name" value="Maf"/>
    <property type="match status" value="1"/>
</dbReference>
<comment type="caution">
    <text evidence="4">Lacks conserved residue(s) required for the propagation of feature annotation.</text>
</comment>
<dbReference type="CDD" id="cd00555">
    <property type="entry name" value="Maf"/>
    <property type="match status" value="1"/>
</dbReference>
<protein>
    <recommendedName>
        <fullName evidence="4">Nucleoside triphosphate pyrophosphatase</fullName>
        <ecNumber evidence="4">3.6.1.9</ecNumber>
    </recommendedName>
    <alternativeName>
        <fullName evidence="4">Nucleotide pyrophosphatase</fullName>
        <shortName evidence="4">Nucleotide PPase</shortName>
    </alternativeName>
</protein>
<organism evidence="5 7">
    <name type="scientific">Aquisalinus luteolus</name>
    <dbReference type="NCBI Taxonomy" id="1566827"/>
    <lineage>
        <taxon>Bacteria</taxon>
        <taxon>Pseudomonadati</taxon>
        <taxon>Pseudomonadota</taxon>
        <taxon>Alphaproteobacteria</taxon>
        <taxon>Parvularculales</taxon>
        <taxon>Parvularculaceae</taxon>
        <taxon>Aquisalinus</taxon>
    </lineage>
</organism>
<keyword evidence="3 4" id="KW-0546">Nucleotide metabolism</keyword>
<dbReference type="Gene3D" id="3.90.950.10">
    <property type="match status" value="1"/>
</dbReference>
<comment type="catalytic activity">
    <reaction evidence="4">
        <text>a 2'-deoxyribonucleoside 5'-triphosphate + H2O = a 2'-deoxyribonucleoside 5'-phosphate + diphosphate + H(+)</text>
        <dbReference type="Rhea" id="RHEA:44644"/>
        <dbReference type="ChEBI" id="CHEBI:15377"/>
        <dbReference type="ChEBI" id="CHEBI:15378"/>
        <dbReference type="ChEBI" id="CHEBI:33019"/>
        <dbReference type="ChEBI" id="CHEBI:61560"/>
        <dbReference type="ChEBI" id="CHEBI:65317"/>
        <dbReference type="EC" id="3.6.1.9"/>
    </reaction>
</comment>
<name>A0A8J3EUK0_9PROT</name>
<dbReference type="Proteomes" id="UP000818603">
    <property type="component" value="Unassembled WGS sequence"/>
</dbReference>
<comment type="cofactor">
    <cofactor evidence="1 4">
        <name>a divalent metal cation</name>
        <dbReference type="ChEBI" id="CHEBI:60240"/>
    </cofactor>
</comment>
<keyword evidence="8" id="KW-1185">Reference proteome</keyword>
<keyword evidence="4" id="KW-0963">Cytoplasm</keyword>